<dbReference type="Proteomes" id="UP001448207">
    <property type="component" value="Unassembled WGS sequence"/>
</dbReference>
<dbReference type="SUPFAM" id="SSF48350">
    <property type="entry name" value="GTPase activation domain, GAP"/>
    <property type="match status" value="1"/>
</dbReference>
<accession>A0ABR3AZJ0</accession>
<evidence type="ECO:0000256" key="1">
    <source>
        <dbReference type="ARBA" id="ARBA00022468"/>
    </source>
</evidence>
<dbReference type="PANTHER" id="PTHR14963:SF7">
    <property type="entry name" value="RHO GTPASE-ACTIVATING PROTEIN 19"/>
    <property type="match status" value="1"/>
</dbReference>
<keyword evidence="2" id="KW-1133">Transmembrane helix</keyword>
<evidence type="ECO:0000259" key="3">
    <source>
        <dbReference type="PROSITE" id="PS50238"/>
    </source>
</evidence>
<name>A0ABR3AZJ0_PHYBL</name>
<organism evidence="4 5">
    <name type="scientific">Phycomyces blakesleeanus</name>
    <dbReference type="NCBI Taxonomy" id="4837"/>
    <lineage>
        <taxon>Eukaryota</taxon>
        <taxon>Fungi</taxon>
        <taxon>Fungi incertae sedis</taxon>
        <taxon>Mucoromycota</taxon>
        <taxon>Mucoromycotina</taxon>
        <taxon>Mucoromycetes</taxon>
        <taxon>Mucorales</taxon>
        <taxon>Phycomycetaceae</taxon>
        <taxon>Phycomyces</taxon>
    </lineage>
</organism>
<feature type="domain" description="Rho-GAP" evidence="3">
    <location>
        <begin position="128"/>
        <end position="322"/>
    </location>
</feature>
<sequence>MGHIKRAKALRAFIPKEPAIRNRSISTISSSRYSPRLVSKPPSPLSSLIDQDKFIREWVTGQLHLLGWSSETLATLLEAKKPSLWGKLKTHMRVGTLKPPVDSSLLPPTFGVPLETLSSHPLTYIRSFPLPGLKAAFDPRSKVPNCVQQCILAMLSKDLSIEGIFRKNGNIRQLKIMHDAIDARQDTDSTFYTNESPVQLAALLKRFLRELPEPLMTHRLYSLFMSSLRMKTPKDTQTVLHLACCLLPKPNRDLLFLLLALLSWTTTFKALNRMDSYNLACVVAPNILYYTSKDLNSTLQSYSQEDEIQVVRLLIEHQDQLCMVNIFFYIYIYVMLIIIFRFLMI</sequence>
<evidence type="ECO:0000313" key="4">
    <source>
        <dbReference type="EMBL" id="KAL0083695.1"/>
    </source>
</evidence>
<dbReference type="Gene3D" id="1.10.555.10">
    <property type="entry name" value="Rho GTPase activation protein"/>
    <property type="match status" value="1"/>
</dbReference>
<dbReference type="PROSITE" id="PS50238">
    <property type="entry name" value="RHOGAP"/>
    <property type="match status" value="1"/>
</dbReference>
<keyword evidence="5" id="KW-1185">Reference proteome</keyword>
<feature type="transmembrane region" description="Helical" evidence="2">
    <location>
        <begin position="322"/>
        <end position="344"/>
    </location>
</feature>
<evidence type="ECO:0000256" key="2">
    <source>
        <dbReference type="SAM" id="Phobius"/>
    </source>
</evidence>
<dbReference type="PANTHER" id="PTHR14963">
    <property type="entry name" value="RHO GTPASE ACTIVATING PROTEIN 18,19-RELATED"/>
    <property type="match status" value="1"/>
</dbReference>
<dbReference type="SMART" id="SM00324">
    <property type="entry name" value="RhoGAP"/>
    <property type="match status" value="1"/>
</dbReference>
<evidence type="ECO:0000313" key="5">
    <source>
        <dbReference type="Proteomes" id="UP001448207"/>
    </source>
</evidence>
<keyword evidence="2" id="KW-0472">Membrane</keyword>
<gene>
    <name evidence="4" type="ORF">J3Q64DRAFT_1641811</name>
</gene>
<protein>
    <submittedName>
        <fullName evidence="4">Rho GTPase activation protein</fullName>
    </submittedName>
</protein>
<dbReference type="EMBL" id="JBCLYO010000013">
    <property type="protein sequence ID" value="KAL0083695.1"/>
    <property type="molecule type" value="Genomic_DNA"/>
</dbReference>
<comment type="caution">
    <text evidence="4">The sequence shown here is derived from an EMBL/GenBank/DDBJ whole genome shotgun (WGS) entry which is preliminary data.</text>
</comment>
<dbReference type="InterPro" id="IPR000198">
    <property type="entry name" value="RhoGAP_dom"/>
</dbReference>
<reference evidence="4 5" key="1">
    <citation type="submission" date="2024-04" db="EMBL/GenBank/DDBJ databases">
        <title>Symmetric and asymmetric DNA N6-adenine methylation regulates different biological responses in Mucorales.</title>
        <authorList>
            <consortium name="Lawrence Berkeley National Laboratory"/>
            <person name="Lax C."/>
            <person name="Mondo S.J."/>
            <person name="Osorio-Concepcion M."/>
            <person name="Muszewska A."/>
            <person name="Corrochano-Luque M."/>
            <person name="Gutierrez G."/>
            <person name="Riley R."/>
            <person name="Lipzen A."/>
            <person name="Guo J."/>
            <person name="Hundley H."/>
            <person name="Amirebrahimi M."/>
            <person name="Ng V."/>
            <person name="Lorenzo-Gutierrez D."/>
            <person name="Binder U."/>
            <person name="Yang J."/>
            <person name="Song Y."/>
            <person name="Canovas D."/>
            <person name="Navarro E."/>
            <person name="Freitag M."/>
            <person name="Gabaldon T."/>
            <person name="Grigoriev I.V."/>
            <person name="Corrochano L.M."/>
            <person name="Nicolas F.E."/>
            <person name="Garre V."/>
        </authorList>
    </citation>
    <scope>NUCLEOTIDE SEQUENCE [LARGE SCALE GENOMIC DNA]</scope>
    <source>
        <strain evidence="4 5">L51</strain>
    </source>
</reference>
<dbReference type="InterPro" id="IPR008936">
    <property type="entry name" value="Rho_GTPase_activation_prot"/>
</dbReference>
<keyword evidence="2" id="KW-0812">Transmembrane</keyword>
<dbReference type="Pfam" id="PF00620">
    <property type="entry name" value="RhoGAP"/>
    <property type="match status" value="1"/>
</dbReference>
<proteinExistence type="predicted"/>
<keyword evidence="1" id="KW-0343">GTPase activation</keyword>